<name>A0ABD4T6A9_9CYAN</name>
<gene>
    <name evidence="1" type="ORF">QQ91_0014420</name>
</gene>
<accession>A0ABD4T6A9</accession>
<reference evidence="1 2" key="1">
    <citation type="journal article" date="2015" name="Genome Announc.">
        <title>Draft Genome Sequence of Filamentous Marine Cyanobacterium Lyngbya confervoides Strain BDU141951.</title>
        <authorList>
            <person name="Chandrababunaidu M.M."/>
            <person name="Sen D."/>
            <person name="Tripathy S."/>
        </authorList>
    </citation>
    <scope>NUCLEOTIDE SEQUENCE [LARGE SCALE GENOMIC DNA]</scope>
    <source>
        <strain evidence="1 2">BDU141951</strain>
    </source>
</reference>
<proteinExistence type="predicted"/>
<dbReference type="AlphaFoldDB" id="A0ABD4T6A9"/>
<dbReference type="EMBL" id="JTHE03000084">
    <property type="protein sequence ID" value="MCM1984015.1"/>
    <property type="molecule type" value="Genomic_DNA"/>
</dbReference>
<dbReference type="Proteomes" id="UP000031561">
    <property type="component" value="Unassembled WGS sequence"/>
</dbReference>
<keyword evidence="2" id="KW-1185">Reference proteome</keyword>
<evidence type="ECO:0000313" key="2">
    <source>
        <dbReference type="Proteomes" id="UP000031561"/>
    </source>
</evidence>
<dbReference type="RefSeq" id="WP_166282895.1">
    <property type="nucleotide sequence ID" value="NZ_JTHE03000084.1"/>
</dbReference>
<comment type="caution">
    <text evidence="1">The sequence shown here is derived from an EMBL/GenBank/DDBJ whole genome shotgun (WGS) entry which is preliminary data.</text>
</comment>
<sequence>MNPFVGVKTVESLKELKDVLEDFYKSDSYWFLKWPHEVSGFIDQSLENLKLSHDGQLIHADHEIRWQRKNSHYSLLLLASDYGKQDFKSLEGNWKIREVSGMVYEPPIPKFATLKPSPIQVRQRYFIDARTETIRFVALIPRNANARK</sequence>
<organism evidence="1 2">
    <name type="scientific">Lyngbya confervoides BDU141951</name>
    <dbReference type="NCBI Taxonomy" id="1574623"/>
    <lineage>
        <taxon>Bacteria</taxon>
        <taxon>Bacillati</taxon>
        <taxon>Cyanobacteriota</taxon>
        <taxon>Cyanophyceae</taxon>
        <taxon>Oscillatoriophycideae</taxon>
        <taxon>Oscillatoriales</taxon>
        <taxon>Microcoleaceae</taxon>
        <taxon>Lyngbya</taxon>
    </lineage>
</organism>
<evidence type="ECO:0000313" key="1">
    <source>
        <dbReference type="EMBL" id="MCM1984015.1"/>
    </source>
</evidence>
<protein>
    <submittedName>
        <fullName evidence="1">Uncharacterized protein</fullName>
    </submittedName>
</protein>